<accession>A0A4C1UBA0</accession>
<feature type="region of interest" description="Disordered" evidence="1">
    <location>
        <begin position="1"/>
        <end position="32"/>
    </location>
</feature>
<dbReference type="OrthoDB" id="6782199at2759"/>
<sequence length="221" mass="24551">MGGRTRDTRNTSSRRRRRLSDTGGGSISHVTCIDAGPADRTMKDTVADDNVIVTEYMFDNENDIAIDEIMKVLKRMKVGKAAGYDRVSSETLRGVGADQYGHLNIYTEAPVPASEQMGQTPTVLSSAAESESIPRAGSKFISIDPYRRRRNSFYVYADGAAGVNYMGEPSHPQERAEQVNKIQFDCASGHEAAQDIVTLFRVPRLRRRRCSWANYKASTCM</sequence>
<dbReference type="EMBL" id="BGZK01000148">
    <property type="protein sequence ID" value="GBP23204.1"/>
    <property type="molecule type" value="Genomic_DNA"/>
</dbReference>
<keyword evidence="3" id="KW-1185">Reference proteome</keyword>
<proteinExistence type="predicted"/>
<organism evidence="2 3">
    <name type="scientific">Eumeta variegata</name>
    <name type="common">Bagworm moth</name>
    <name type="synonym">Eumeta japonica</name>
    <dbReference type="NCBI Taxonomy" id="151549"/>
    <lineage>
        <taxon>Eukaryota</taxon>
        <taxon>Metazoa</taxon>
        <taxon>Ecdysozoa</taxon>
        <taxon>Arthropoda</taxon>
        <taxon>Hexapoda</taxon>
        <taxon>Insecta</taxon>
        <taxon>Pterygota</taxon>
        <taxon>Neoptera</taxon>
        <taxon>Endopterygota</taxon>
        <taxon>Lepidoptera</taxon>
        <taxon>Glossata</taxon>
        <taxon>Ditrysia</taxon>
        <taxon>Tineoidea</taxon>
        <taxon>Psychidae</taxon>
        <taxon>Oiketicinae</taxon>
        <taxon>Eumeta</taxon>
    </lineage>
</organism>
<name>A0A4C1UBA0_EUMVA</name>
<reference evidence="2 3" key="1">
    <citation type="journal article" date="2019" name="Commun. Biol.">
        <title>The bagworm genome reveals a unique fibroin gene that provides high tensile strength.</title>
        <authorList>
            <person name="Kono N."/>
            <person name="Nakamura H."/>
            <person name="Ohtoshi R."/>
            <person name="Tomita M."/>
            <person name="Numata K."/>
            <person name="Arakawa K."/>
        </authorList>
    </citation>
    <scope>NUCLEOTIDE SEQUENCE [LARGE SCALE GENOMIC DNA]</scope>
</reference>
<evidence type="ECO:0000256" key="1">
    <source>
        <dbReference type="SAM" id="MobiDB-lite"/>
    </source>
</evidence>
<evidence type="ECO:0000313" key="2">
    <source>
        <dbReference type="EMBL" id="GBP23204.1"/>
    </source>
</evidence>
<dbReference type="Proteomes" id="UP000299102">
    <property type="component" value="Unassembled WGS sequence"/>
</dbReference>
<dbReference type="AlphaFoldDB" id="A0A4C1UBA0"/>
<gene>
    <name evidence="2" type="ORF">EVAR_82369_1</name>
</gene>
<protein>
    <submittedName>
        <fullName evidence="2">Uncharacterized protein</fullName>
    </submittedName>
</protein>
<evidence type="ECO:0000313" key="3">
    <source>
        <dbReference type="Proteomes" id="UP000299102"/>
    </source>
</evidence>
<comment type="caution">
    <text evidence="2">The sequence shown here is derived from an EMBL/GenBank/DDBJ whole genome shotgun (WGS) entry which is preliminary data.</text>
</comment>